<dbReference type="Pfam" id="PF25210">
    <property type="entry name" value="Kelch_FKB95"/>
    <property type="match status" value="1"/>
</dbReference>
<keyword evidence="1" id="KW-0472">Membrane</keyword>
<protein>
    <recommendedName>
        <fullName evidence="2">F-box domain-containing protein</fullName>
    </recommendedName>
</protein>
<name>A0ABC8KDI5_ERUVS</name>
<dbReference type="Pfam" id="PF00646">
    <property type="entry name" value="F-box"/>
    <property type="match status" value="1"/>
</dbReference>
<dbReference type="PANTHER" id="PTHR24414">
    <property type="entry name" value="F-BOX/KELCH-REPEAT PROTEIN SKIP4"/>
    <property type="match status" value="1"/>
</dbReference>
<dbReference type="InterPro" id="IPR057499">
    <property type="entry name" value="Kelch_FKB95"/>
</dbReference>
<keyword evidence="4" id="KW-1185">Reference proteome</keyword>
<dbReference type="Proteomes" id="UP001642260">
    <property type="component" value="Unassembled WGS sequence"/>
</dbReference>
<dbReference type="PANTHER" id="PTHR24414:SF184">
    <property type="entry name" value="GALACTOSE OXIDASE_KELCH REPEAT SUPERFAMILY PROTEIN"/>
    <property type="match status" value="1"/>
</dbReference>
<dbReference type="InterPro" id="IPR036047">
    <property type="entry name" value="F-box-like_dom_sf"/>
</dbReference>
<evidence type="ECO:0000259" key="2">
    <source>
        <dbReference type="PROSITE" id="PS50181"/>
    </source>
</evidence>
<keyword evidence="1" id="KW-0812">Transmembrane</keyword>
<dbReference type="InterPro" id="IPR001810">
    <property type="entry name" value="F-box_dom"/>
</dbReference>
<evidence type="ECO:0000313" key="4">
    <source>
        <dbReference type="Proteomes" id="UP001642260"/>
    </source>
</evidence>
<accession>A0ABC8KDI5</accession>
<proteinExistence type="predicted"/>
<evidence type="ECO:0000256" key="1">
    <source>
        <dbReference type="SAM" id="Phobius"/>
    </source>
</evidence>
<comment type="caution">
    <text evidence="3">The sequence shown here is derived from an EMBL/GenBank/DDBJ whole genome shotgun (WGS) entry which is preliminary data.</text>
</comment>
<dbReference type="Gene3D" id="2.120.10.80">
    <property type="entry name" value="Kelch-type beta propeller"/>
    <property type="match status" value="1"/>
</dbReference>
<dbReference type="CDD" id="cd22152">
    <property type="entry name" value="F-box_AtAFR-like"/>
    <property type="match status" value="1"/>
</dbReference>
<feature type="domain" description="F-box" evidence="2">
    <location>
        <begin position="14"/>
        <end position="60"/>
    </location>
</feature>
<gene>
    <name evidence="3" type="ORF">ERUC_LOCUS22798</name>
</gene>
<dbReference type="PROSITE" id="PS50181">
    <property type="entry name" value="FBOX"/>
    <property type="match status" value="1"/>
</dbReference>
<sequence>MSSKAKKRSLEQPPCVLPSLPQDIIDDIVAHVPRWYYPKLSLVSKHFRSLVASPEIYARRSLLGCKENCLYVLLHNEETHKRRWYILRKNSNGIRSLVLIPSLSAMPFFGSFVALGSSIYVFGGIDSDNMTTKVLRIDCRSHMVQTLPSIPIRVVNTYADIIDGKIYVIGRHFQDYTTVIFVFSTETQVWQLCLENLSHRCYCVVVMGDKIYMSDSHNSFVYDPKENKLERDEILNINNWQNACVLDDVLHYYDCSEEKISRYDPNRRCWRVVDGLEELLAVTRCSEWSNIVTYNGKLLLFFGKGNTSEVWCAGISLERRQGGEIWGQVEWREHLVTGRLLLDKSLAVMV</sequence>
<dbReference type="SUPFAM" id="SSF81383">
    <property type="entry name" value="F-box domain"/>
    <property type="match status" value="1"/>
</dbReference>
<reference evidence="3 4" key="1">
    <citation type="submission" date="2022-03" db="EMBL/GenBank/DDBJ databases">
        <authorList>
            <person name="Macdonald S."/>
            <person name="Ahmed S."/>
            <person name="Newling K."/>
        </authorList>
    </citation>
    <scope>NUCLEOTIDE SEQUENCE [LARGE SCALE GENOMIC DNA]</scope>
</reference>
<dbReference type="InterPro" id="IPR015915">
    <property type="entry name" value="Kelch-typ_b-propeller"/>
</dbReference>
<dbReference type="SMART" id="SM00256">
    <property type="entry name" value="FBOX"/>
    <property type="match status" value="1"/>
</dbReference>
<dbReference type="InterPro" id="IPR050354">
    <property type="entry name" value="F-box/kelch-repeat_ARATH"/>
</dbReference>
<feature type="transmembrane region" description="Helical" evidence="1">
    <location>
        <begin position="97"/>
        <end position="122"/>
    </location>
</feature>
<organism evidence="3 4">
    <name type="scientific">Eruca vesicaria subsp. sativa</name>
    <name type="common">Garden rocket</name>
    <name type="synonym">Eruca sativa</name>
    <dbReference type="NCBI Taxonomy" id="29727"/>
    <lineage>
        <taxon>Eukaryota</taxon>
        <taxon>Viridiplantae</taxon>
        <taxon>Streptophyta</taxon>
        <taxon>Embryophyta</taxon>
        <taxon>Tracheophyta</taxon>
        <taxon>Spermatophyta</taxon>
        <taxon>Magnoliopsida</taxon>
        <taxon>eudicotyledons</taxon>
        <taxon>Gunneridae</taxon>
        <taxon>Pentapetalae</taxon>
        <taxon>rosids</taxon>
        <taxon>malvids</taxon>
        <taxon>Brassicales</taxon>
        <taxon>Brassicaceae</taxon>
        <taxon>Brassiceae</taxon>
        <taxon>Eruca</taxon>
    </lineage>
</organism>
<evidence type="ECO:0000313" key="3">
    <source>
        <dbReference type="EMBL" id="CAH8357043.1"/>
    </source>
</evidence>
<dbReference type="SUPFAM" id="SSF117281">
    <property type="entry name" value="Kelch motif"/>
    <property type="match status" value="1"/>
</dbReference>
<dbReference type="AlphaFoldDB" id="A0ABC8KDI5"/>
<keyword evidence="1" id="KW-1133">Transmembrane helix</keyword>
<dbReference type="EMBL" id="CAKOAT010226265">
    <property type="protein sequence ID" value="CAH8357043.1"/>
    <property type="molecule type" value="Genomic_DNA"/>
</dbReference>